<organism evidence="3 4">
    <name type="scientific">Oikopleura dioica</name>
    <name type="common">Tunicate</name>
    <dbReference type="NCBI Taxonomy" id="34765"/>
    <lineage>
        <taxon>Eukaryota</taxon>
        <taxon>Metazoa</taxon>
        <taxon>Chordata</taxon>
        <taxon>Tunicata</taxon>
        <taxon>Appendicularia</taxon>
        <taxon>Copelata</taxon>
        <taxon>Oikopleuridae</taxon>
        <taxon>Oikopleura</taxon>
    </lineage>
</organism>
<evidence type="ECO:0000313" key="4">
    <source>
        <dbReference type="Proteomes" id="UP001158576"/>
    </source>
</evidence>
<name>A0ABN7SPQ6_OIKDI</name>
<dbReference type="EMBL" id="OU015566">
    <property type="protein sequence ID" value="CAG5105119.1"/>
    <property type="molecule type" value="Genomic_DNA"/>
</dbReference>
<evidence type="ECO:0000256" key="2">
    <source>
        <dbReference type="SAM" id="Phobius"/>
    </source>
</evidence>
<evidence type="ECO:0000256" key="1">
    <source>
        <dbReference type="SAM" id="MobiDB-lite"/>
    </source>
</evidence>
<accession>A0ABN7SPQ6</accession>
<feature type="transmembrane region" description="Helical" evidence="2">
    <location>
        <begin position="475"/>
        <end position="495"/>
    </location>
</feature>
<keyword evidence="2" id="KW-1133">Transmembrane helix</keyword>
<keyword evidence="2" id="KW-0472">Membrane</keyword>
<feature type="region of interest" description="Disordered" evidence="1">
    <location>
        <begin position="529"/>
        <end position="552"/>
    </location>
</feature>
<reference evidence="3 4" key="1">
    <citation type="submission" date="2021-04" db="EMBL/GenBank/DDBJ databases">
        <authorList>
            <person name="Bliznina A."/>
        </authorList>
    </citation>
    <scope>NUCLEOTIDE SEQUENCE [LARGE SCALE GENOMIC DNA]</scope>
</reference>
<sequence length="552" mass="63282">MIDSGKAAFLVKSKIDKNLQLSLDIPAFNWTYIDNPCFNNHSTKAYARNGTHQLFNEIENWINENFKEQESHRHRRFIGDPFRINFSWPSRKSQTKAALEILNKKSTTNAKETVDLVNIVNKDLLEIQSEVINDETNFENFVAQLCDFDAKISALVMKLINSLLFDEFKSTITGISHVVIKSDLQNLLSSLCSFDYDELYTNCANIISSYPLRIKNINSEIYEDKMILQINATAKIPSFEKLGNATHILEGPKPISIQEDTFIYEKLILPHTIAISSSTSTSLDLCEDIHDAYICSYGQVNNFKLNKCATDLANNNSTKNCETTLIKSDKDCLFSQFQRYIMISHFNQIGISYFDRRHKKHFTNFTHSDGNFVYQLTNKPTTLHCTNDIFYAHYEETLNHVQLHTTNTLDHFDLISQDDYRNSQNVLQHKRANISTAEYNDIANKLTENETFGNKIISHYKTNWISTLMTTLHTIASIIILLIIFRITIAFAPLLRQFLNFISSTIAYGLSRLLPKLLLLRKAQTDDKINMDDASSPPTPENLKDLPFSTNA</sequence>
<protein>
    <submittedName>
        <fullName evidence="3">Oidioi.mRNA.OKI2018_I69.chr1.g1850.t1.cds</fullName>
    </submittedName>
</protein>
<dbReference type="Proteomes" id="UP001158576">
    <property type="component" value="Chromosome 1"/>
</dbReference>
<proteinExistence type="predicted"/>
<gene>
    <name evidence="3" type="ORF">OKIOD_LOCUS10615</name>
</gene>
<keyword evidence="2" id="KW-0812">Transmembrane</keyword>
<keyword evidence="4" id="KW-1185">Reference proteome</keyword>
<evidence type="ECO:0000313" key="3">
    <source>
        <dbReference type="EMBL" id="CAG5105119.1"/>
    </source>
</evidence>